<gene>
    <name evidence="2" type="ORF">KIH39_04115</name>
</gene>
<feature type="signal peptide" evidence="1">
    <location>
        <begin position="1"/>
        <end position="26"/>
    </location>
</feature>
<dbReference type="AlphaFoldDB" id="A0A8E6B9Z5"/>
<proteinExistence type="predicted"/>
<protein>
    <recommendedName>
        <fullName evidence="4">DUF3352 domain-containing protein</fullName>
    </recommendedName>
</protein>
<name>A0A8E6B9Z5_9BACT</name>
<evidence type="ECO:0008006" key="4">
    <source>
        <dbReference type="Google" id="ProtNLM"/>
    </source>
</evidence>
<dbReference type="KEGG" id="tsph:KIH39_04115"/>
<keyword evidence="1" id="KW-0732">Signal</keyword>
<keyword evidence="3" id="KW-1185">Reference proteome</keyword>
<feature type="chain" id="PRO_5034720902" description="DUF3352 domain-containing protein" evidence="1">
    <location>
        <begin position="27"/>
        <end position="603"/>
    </location>
</feature>
<sequence>MRRFRLMLSLFVAFAGFAAWNSSANAQTPFGLFPEKTPIVVKVPGLDAVEQKVGAFLKTAFPDKSEKLMKQLKEGLKQATDGRDLKGLDKAKPIYVLLPNLAELSGNENPNVALIVPVLKYDDFKTTFKADELKTLKKEDGLDVLTIEEKPLYLLNKGETVVLSSQKEYAKEYSGKFTSLKGKVSAEVEASFTNSDFCIFVNMIEINNLYGAQIKGAKSLVDLALAQGGAAGGLDKKQLELAKDMILGVFQILEDSKAILVGLSLKGEGVSLKIQSQFTKDTDTSAFLKDLKPTEMAKLGALPDGKGVYSAMQLSAKSKLLSKLIQMSTADDSNEDVKAKLEKAAEALQAAGQIDTVSFADLAPISGITMNSYENGEAAFAAQMQMYNCLTETSSFGSTPLKSKPAIKENAEKVGALSFTSVKMKFDFDKAIADQNIPEEAKESMKAVLNKLMGGDGMSMWLARDDKSVLQVTAKDWESAKKQVESYLSLKAGSAKKSDTVGDSAAYKLTRNSLPKDVTFLTLIESNSLLNSIYGYVKEIPKMIPGADALQIPELKIDKNAPKSFFGLSVTLKPEHGGFDLFVPSQTIKTVADVVKPLMNQGD</sequence>
<dbReference type="Proteomes" id="UP000676194">
    <property type="component" value="Chromosome"/>
</dbReference>
<accession>A0A8E6B9Z5</accession>
<reference evidence="2" key="1">
    <citation type="submission" date="2021-05" db="EMBL/GenBank/DDBJ databases">
        <title>Complete genome sequence of the cellulolytic planctomycete Telmatocola sphagniphila SP2T and characterization of the first cellulase from planctomycetes.</title>
        <authorList>
            <person name="Rakitin A.L."/>
            <person name="Beletsky A.V."/>
            <person name="Naumoff D.G."/>
            <person name="Kulichevskaya I.S."/>
            <person name="Mardanov A.V."/>
            <person name="Ravin N.V."/>
            <person name="Dedysh S.N."/>
        </authorList>
    </citation>
    <scope>NUCLEOTIDE SEQUENCE</scope>
    <source>
        <strain evidence="2">SP2T</strain>
    </source>
</reference>
<organism evidence="2 3">
    <name type="scientific">Telmatocola sphagniphila</name>
    <dbReference type="NCBI Taxonomy" id="1123043"/>
    <lineage>
        <taxon>Bacteria</taxon>
        <taxon>Pseudomonadati</taxon>
        <taxon>Planctomycetota</taxon>
        <taxon>Planctomycetia</taxon>
        <taxon>Gemmatales</taxon>
        <taxon>Gemmataceae</taxon>
    </lineage>
</organism>
<dbReference type="EMBL" id="CP074694">
    <property type="protein sequence ID" value="QVL33110.1"/>
    <property type="molecule type" value="Genomic_DNA"/>
</dbReference>
<dbReference type="RefSeq" id="WP_213498000.1">
    <property type="nucleotide sequence ID" value="NZ_CP074694.1"/>
</dbReference>
<evidence type="ECO:0000256" key="1">
    <source>
        <dbReference type="SAM" id="SignalP"/>
    </source>
</evidence>
<evidence type="ECO:0000313" key="2">
    <source>
        <dbReference type="EMBL" id="QVL33110.1"/>
    </source>
</evidence>
<evidence type="ECO:0000313" key="3">
    <source>
        <dbReference type="Proteomes" id="UP000676194"/>
    </source>
</evidence>